<keyword evidence="2" id="KW-1185">Reference proteome</keyword>
<reference evidence="1 2" key="1">
    <citation type="journal article" date="2007" name="PLoS Genet.">
        <title>A tale of two oxidation states: bacterial colonization of arsenic-rich environments.</title>
        <authorList>
            <person name="Muller D."/>
            <person name="Medigue C."/>
            <person name="Koechler S."/>
            <person name="Barbe V."/>
            <person name="Barakat M."/>
            <person name="Talla E."/>
            <person name="Bonnefoy V."/>
            <person name="Krin E."/>
            <person name="Arsene-Ploetze F."/>
            <person name="Carapito C."/>
            <person name="Chandler M."/>
            <person name="Cournoyer B."/>
            <person name="Cruveiller S."/>
            <person name="Dossat C."/>
            <person name="Duval S."/>
            <person name="Heymann M."/>
            <person name="Leize E."/>
            <person name="Lieutaud A."/>
            <person name="Lievremont D."/>
            <person name="Makita Y."/>
            <person name="Mangenot S."/>
            <person name="Nitschke W."/>
            <person name="Ortet P."/>
            <person name="Perdrial N."/>
            <person name="Schoepp B."/>
            <person name="Siguier N."/>
            <person name="Simeonova D.D."/>
            <person name="Rouy Z."/>
            <person name="Segurens B."/>
            <person name="Turlin E."/>
            <person name="Vallenet D."/>
            <person name="Van Dorsselaer A."/>
            <person name="Weiss S."/>
            <person name="Weissenbach J."/>
            <person name="Lett M.C."/>
            <person name="Danchin A."/>
            <person name="Bertin P.N."/>
        </authorList>
    </citation>
    <scope>NUCLEOTIDE SEQUENCE [LARGE SCALE GENOMIC DNA]</scope>
    <source>
        <strain evidence="2">ULPAs1</strain>
    </source>
</reference>
<proteinExistence type="predicted"/>
<organism evidence="1 2">
    <name type="scientific">Herminiimonas arsenicoxydans</name>
    <dbReference type="NCBI Taxonomy" id="204773"/>
    <lineage>
        <taxon>Bacteria</taxon>
        <taxon>Pseudomonadati</taxon>
        <taxon>Pseudomonadota</taxon>
        <taxon>Betaproteobacteria</taxon>
        <taxon>Burkholderiales</taxon>
        <taxon>Oxalobacteraceae</taxon>
        <taxon>Herminiimonas</taxon>
    </lineage>
</organism>
<dbReference type="Proteomes" id="UP000006697">
    <property type="component" value="Chromosome"/>
</dbReference>
<evidence type="ECO:0000313" key="2">
    <source>
        <dbReference type="Proteomes" id="UP000006697"/>
    </source>
</evidence>
<dbReference type="AlphaFoldDB" id="A4G704"/>
<protein>
    <submittedName>
        <fullName evidence="1">Uncharacterized protein</fullName>
    </submittedName>
</protein>
<name>A4G704_HERAR</name>
<gene>
    <name evidence="1" type="ordered locus">HEAR2154</name>
</gene>
<dbReference type="EMBL" id="CU207211">
    <property type="protein sequence ID" value="CAL62291.1"/>
    <property type="molecule type" value="Genomic_DNA"/>
</dbReference>
<sequence length="48" mass="5551">MKTVEGKMQVEGAQIESKKAVWEGSWPNPQTAFLEKNSFEFNGFYKPR</sequence>
<dbReference type="HOGENOM" id="CLU_3153640_0_0_4"/>
<evidence type="ECO:0000313" key="1">
    <source>
        <dbReference type="EMBL" id="CAL62291.1"/>
    </source>
</evidence>
<accession>A4G704</accession>
<dbReference type="KEGG" id="har:HEAR2154"/>